<dbReference type="RefSeq" id="WP_106042647.1">
    <property type="nucleotide sequence ID" value="NZ_CP027231.1"/>
</dbReference>
<dbReference type="Proteomes" id="UP000238304">
    <property type="component" value="Chromosome"/>
</dbReference>
<keyword evidence="1" id="KW-0472">Membrane</keyword>
<feature type="transmembrane region" description="Helical" evidence="1">
    <location>
        <begin position="131"/>
        <end position="152"/>
    </location>
</feature>
<evidence type="ECO:0000313" key="3">
    <source>
        <dbReference type="Proteomes" id="UP000238304"/>
    </source>
</evidence>
<name>A0ABN5IM74_9BACE</name>
<accession>A0ABN5IM74</accession>
<proteinExistence type="predicted"/>
<keyword evidence="1" id="KW-1133">Transmembrane helix</keyword>
<evidence type="ECO:0008006" key="4">
    <source>
        <dbReference type="Google" id="ProtNLM"/>
    </source>
</evidence>
<dbReference type="EMBL" id="CP027231">
    <property type="protein sequence ID" value="AVM53719.1"/>
    <property type="molecule type" value="Genomic_DNA"/>
</dbReference>
<evidence type="ECO:0000313" key="2">
    <source>
        <dbReference type="EMBL" id="AVM53719.1"/>
    </source>
</evidence>
<reference evidence="2 3" key="1">
    <citation type="submission" date="2018-02" db="EMBL/GenBank/DDBJ databases">
        <authorList>
            <person name="Holder M.E."/>
            <person name="Ajami N.J."/>
            <person name="Petrosino J.F."/>
        </authorList>
    </citation>
    <scope>NUCLEOTIDE SEQUENCE [LARGE SCALE GENOMIC DNA]</scope>
    <source>
        <strain evidence="2 3">ATCC 33285</strain>
    </source>
</reference>
<organism evidence="2 3">
    <name type="scientific">Bacteroides zoogleoformans</name>
    <dbReference type="NCBI Taxonomy" id="28119"/>
    <lineage>
        <taxon>Bacteria</taxon>
        <taxon>Pseudomonadati</taxon>
        <taxon>Bacteroidota</taxon>
        <taxon>Bacteroidia</taxon>
        <taxon>Bacteroidales</taxon>
        <taxon>Bacteroidaceae</taxon>
        <taxon>Bacteroides</taxon>
    </lineage>
</organism>
<protein>
    <recommendedName>
        <fullName evidence="4">RDD family protein</fullName>
    </recommendedName>
</protein>
<feature type="transmembrane region" description="Helical" evidence="1">
    <location>
        <begin position="60"/>
        <end position="81"/>
    </location>
</feature>
<keyword evidence="1" id="KW-0812">Transmembrane</keyword>
<keyword evidence="3" id="KW-1185">Reference proteome</keyword>
<feature type="transmembrane region" description="Helical" evidence="1">
    <location>
        <begin position="27"/>
        <end position="48"/>
    </location>
</feature>
<feature type="transmembrane region" description="Helical" evidence="1">
    <location>
        <begin position="102"/>
        <end position="125"/>
    </location>
</feature>
<gene>
    <name evidence="2" type="ORF">C4H11_13110</name>
</gene>
<sequence>MKLIKFGVYSGADYPDLRFLPSRLDHVLEGVVILLLLTAWASAFYFHFGPQPAGVEPSYVWAMAGSSLLTALLLGVSAYLPMRFYSFPVRLTDENVGMQCMLAVRLVRVLNIQLNALLTVCLWLAKDARIMGAAMPVLGVVIALTFIAYYALAYRHR</sequence>
<evidence type="ECO:0000256" key="1">
    <source>
        <dbReference type="SAM" id="Phobius"/>
    </source>
</evidence>